<dbReference type="EMBL" id="BK032679">
    <property type="protein sequence ID" value="DAF54468.1"/>
    <property type="molecule type" value="Genomic_DNA"/>
</dbReference>
<organism evidence="1">
    <name type="scientific">Siphoviridae sp. ctKwY15</name>
    <dbReference type="NCBI Taxonomy" id="2827843"/>
    <lineage>
        <taxon>Viruses</taxon>
        <taxon>Duplodnaviria</taxon>
        <taxon>Heunggongvirae</taxon>
        <taxon>Uroviricota</taxon>
        <taxon>Caudoviricetes</taxon>
    </lineage>
</organism>
<protein>
    <recommendedName>
        <fullName evidence="2">Fructan hydrolase</fullName>
    </recommendedName>
</protein>
<name>A0A8S5STU3_9CAUD</name>
<evidence type="ECO:0008006" key="2">
    <source>
        <dbReference type="Google" id="ProtNLM"/>
    </source>
</evidence>
<reference evidence="1" key="1">
    <citation type="journal article" date="2021" name="Proc. Natl. Acad. Sci. U.S.A.">
        <title>A Catalog of Tens of Thousands of Viruses from Human Metagenomes Reveals Hidden Associations with Chronic Diseases.</title>
        <authorList>
            <person name="Tisza M.J."/>
            <person name="Buck C.B."/>
        </authorList>
    </citation>
    <scope>NUCLEOTIDE SEQUENCE</scope>
    <source>
        <strain evidence="1">CtKwY15</strain>
    </source>
</reference>
<sequence>MAWVAVDKNGSEAIYEEEPVRNSDYDTWLSIRCDVLGRGTDFVLIPKGSIKKLIGRELSWKDEPVELKGD</sequence>
<evidence type="ECO:0000313" key="1">
    <source>
        <dbReference type="EMBL" id="DAF54468.1"/>
    </source>
</evidence>
<proteinExistence type="predicted"/>
<accession>A0A8S5STU3</accession>